<dbReference type="EMBL" id="FRCX01000004">
    <property type="protein sequence ID" value="SHN07518.1"/>
    <property type="molecule type" value="Genomic_DNA"/>
</dbReference>
<dbReference type="Pfam" id="PF24697">
    <property type="entry name" value="DUF7661"/>
    <property type="match status" value="1"/>
</dbReference>
<protein>
    <recommendedName>
        <fullName evidence="1">DUF7661 domain-containing protein</fullName>
    </recommendedName>
</protein>
<evidence type="ECO:0000313" key="2">
    <source>
        <dbReference type="EMBL" id="SHN07518.1"/>
    </source>
</evidence>
<dbReference type="Proteomes" id="UP000184339">
    <property type="component" value="Unassembled WGS sequence"/>
</dbReference>
<dbReference type="InterPro" id="IPR056078">
    <property type="entry name" value="DUF7661"/>
</dbReference>
<name>A0A1M7NTQ6_9BURK</name>
<dbReference type="RefSeq" id="WP_072784020.1">
    <property type="nucleotide sequence ID" value="NZ_FRCX01000004.1"/>
</dbReference>
<dbReference type="AlphaFoldDB" id="A0A1M7NTQ6"/>
<accession>A0A1M7NTQ6</accession>
<reference evidence="3" key="1">
    <citation type="submission" date="2016-11" db="EMBL/GenBank/DDBJ databases">
        <authorList>
            <person name="Varghese N."/>
            <person name="Submissions S."/>
        </authorList>
    </citation>
    <scope>NUCLEOTIDE SEQUENCE [LARGE SCALE GENOMIC DNA]</scope>
    <source>
        <strain evidence="3">Sac-22</strain>
    </source>
</reference>
<organism evidence="2 3">
    <name type="scientific">Duganella sacchari</name>
    <dbReference type="NCBI Taxonomy" id="551987"/>
    <lineage>
        <taxon>Bacteria</taxon>
        <taxon>Pseudomonadati</taxon>
        <taxon>Pseudomonadota</taxon>
        <taxon>Betaproteobacteria</taxon>
        <taxon>Burkholderiales</taxon>
        <taxon>Oxalobacteraceae</taxon>
        <taxon>Telluria group</taxon>
        <taxon>Duganella</taxon>
    </lineage>
</organism>
<proteinExistence type="predicted"/>
<dbReference type="OrthoDB" id="8592593at2"/>
<evidence type="ECO:0000313" key="3">
    <source>
        <dbReference type="Proteomes" id="UP000184339"/>
    </source>
</evidence>
<dbReference type="STRING" id="551987.SAMN05192549_104185"/>
<keyword evidence="3" id="KW-1185">Reference proteome</keyword>
<gene>
    <name evidence="2" type="ORF">SAMN05192549_104185</name>
</gene>
<feature type="domain" description="DUF7661" evidence="1">
    <location>
        <begin position="4"/>
        <end position="71"/>
    </location>
</feature>
<evidence type="ECO:0000259" key="1">
    <source>
        <dbReference type="Pfam" id="PF24697"/>
    </source>
</evidence>
<sequence>MKELKFKVFGSFIAVTGAPGAWRAFYFGAEGKRRPADFIIPGDVAERDLCEYLSDLLHEDATPRNHTAVQLS</sequence>